<organism evidence="2 3">
    <name type="scientific">Aspergillus brasiliensis</name>
    <dbReference type="NCBI Taxonomy" id="319629"/>
    <lineage>
        <taxon>Eukaryota</taxon>
        <taxon>Fungi</taxon>
        <taxon>Dikarya</taxon>
        <taxon>Ascomycota</taxon>
        <taxon>Pezizomycotina</taxon>
        <taxon>Eurotiomycetes</taxon>
        <taxon>Eurotiomycetidae</taxon>
        <taxon>Eurotiales</taxon>
        <taxon>Aspergillaceae</taxon>
        <taxon>Aspergillus</taxon>
        <taxon>Aspergillus subgen. Circumdati</taxon>
    </lineage>
</organism>
<feature type="signal peptide" evidence="1">
    <location>
        <begin position="1"/>
        <end position="24"/>
    </location>
</feature>
<dbReference type="Proteomes" id="UP001143548">
    <property type="component" value="Unassembled WGS sequence"/>
</dbReference>
<reference evidence="2" key="1">
    <citation type="submission" date="2022-07" db="EMBL/GenBank/DDBJ databases">
        <title>Taxonomy of Aspergillus series Nigri: significant species reduction supported by multi-species coalescent approaches.</title>
        <authorList>
            <person name="Bian C."/>
            <person name="Kusuya Y."/>
            <person name="Sklenar F."/>
            <person name="D'hooge E."/>
            <person name="Yaguchi T."/>
            <person name="Takahashi H."/>
            <person name="Hubka V."/>
        </authorList>
    </citation>
    <scope>NUCLEOTIDE SEQUENCE</scope>
    <source>
        <strain evidence="2">CBS 733.88</strain>
    </source>
</reference>
<comment type="caution">
    <text evidence="2">The sequence shown here is derived from an EMBL/GenBank/DDBJ whole genome shotgun (WGS) entry which is preliminary data.</text>
</comment>
<accession>A0A9W5YPR6</accession>
<proteinExistence type="predicted"/>
<feature type="chain" id="PRO_5040787126" evidence="1">
    <location>
        <begin position="25"/>
        <end position="141"/>
    </location>
</feature>
<name>A0A9W5YPR6_9EURO</name>
<evidence type="ECO:0000313" key="2">
    <source>
        <dbReference type="EMBL" id="GKZ21688.1"/>
    </source>
</evidence>
<sequence>MNLKYLLLLTTTTTTITPISFALANPNPLPNPVAPRSPQSTGLLSDLPTIIDNLKELLSQDTIDNLETIVKGAAVLLGGDTPQNLQKLLASDNIDKLQNIINNADLLLTTSFVNETSELIGDALPLVTDVSALLTAIMKTA</sequence>
<protein>
    <submittedName>
        <fullName evidence="2">Uncharacterized protein</fullName>
    </submittedName>
</protein>
<evidence type="ECO:0000256" key="1">
    <source>
        <dbReference type="SAM" id="SignalP"/>
    </source>
</evidence>
<keyword evidence="1" id="KW-0732">Signal</keyword>
<evidence type="ECO:0000313" key="3">
    <source>
        <dbReference type="Proteomes" id="UP001143548"/>
    </source>
</evidence>
<dbReference type="AlphaFoldDB" id="A0A9W5YPR6"/>
<dbReference type="EMBL" id="BROQ01000042">
    <property type="protein sequence ID" value="GKZ21688.1"/>
    <property type="molecule type" value="Genomic_DNA"/>
</dbReference>
<gene>
    <name evidence="2" type="ORF">AbraCBS73388_007594</name>
</gene>